<feature type="transmembrane region" description="Helical" evidence="1">
    <location>
        <begin position="7"/>
        <end position="29"/>
    </location>
</feature>
<proteinExistence type="predicted"/>
<accession>A0ABW5WE73</accession>
<gene>
    <name evidence="4" type="ORF">ACFS2C_19105</name>
</gene>
<dbReference type="Gene3D" id="3.40.710.10">
    <property type="entry name" value="DD-peptidase/beta-lactamase superfamily"/>
    <property type="match status" value="1"/>
</dbReference>
<sequence length="534" mass="55032">MDRGTRRWVLAGAALAVVVIVTAGVLVLVSESSTGTAQRGGAGAGEVALDYLDAVARRDVRAAAALTDDPRAAESALSGALAGLGATAVRTVAEPPHGADGEREAARTFTITWTLGRDRVWTYDNTVTVLRGDEGWRVRWTPASLHPRLGEGQTLQLRTVDGTPAVLARDGERLLEWRSGEVEPAAGAGGPPMLLPALDRYATERLDPGWSVVRVGADGWDIDTLTSTPDRESGPLESTVSVPVQRAAQQAVDGVEGTALLVAIQPSSGDILAVAQNARAGAAPDALTGLYAPGSTFKIATATAVLTHGTASPETVLPCPATARIGTRTIPNDDRFDLGDVPLHTAFAHSCNTTFARLAADLPADALADAATRLGLNADFVIPGLTTEAGTVEPAADPVQRLEDGIGQGKVQASPFGVALMAATVAEGTPVTPRLWDEVDTTVRAGYDAPSGPVLDAVRAMMRQTVTSGTATALAPLGEVHGKTGTAQLPERTEAHGWFAGYRGDVAFAVLAQRAGSSQPAVAAATAFLRGLPA</sequence>
<organism evidence="4 5">
    <name type="scientific">Prauserella oleivorans</name>
    <dbReference type="NCBI Taxonomy" id="1478153"/>
    <lineage>
        <taxon>Bacteria</taxon>
        <taxon>Bacillati</taxon>
        <taxon>Actinomycetota</taxon>
        <taxon>Actinomycetes</taxon>
        <taxon>Pseudonocardiales</taxon>
        <taxon>Pseudonocardiaceae</taxon>
        <taxon>Prauserella</taxon>
    </lineage>
</organism>
<dbReference type="PANTHER" id="PTHR30627:SF24">
    <property type="entry name" value="PENICILLIN-BINDING PROTEIN 4B"/>
    <property type="match status" value="1"/>
</dbReference>
<dbReference type="InterPro" id="IPR012338">
    <property type="entry name" value="Beta-lactam/transpept-like"/>
</dbReference>
<dbReference type="PANTHER" id="PTHR30627">
    <property type="entry name" value="PEPTIDOGLYCAN D,D-TRANSPEPTIDASE"/>
    <property type="match status" value="1"/>
</dbReference>
<dbReference type="InterPro" id="IPR050515">
    <property type="entry name" value="Beta-lactam/transpept"/>
</dbReference>
<dbReference type="SUPFAM" id="SSF56601">
    <property type="entry name" value="beta-lactamase/transpeptidase-like"/>
    <property type="match status" value="1"/>
</dbReference>
<feature type="domain" description="Penicillin-binding protein transpeptidase" evidence="2">
    <location>
        <begin position="261"/>
        <end position="516"/>
    </location>
</feature>
<evidence type="ECO:0000259" key="3">
    <source>
        <dbReference type="Pfam" id="PF05223"/>
    </source>
</evidence>
<keyword evidence="1" id="KW-1133">Transmembrane helix</keyword>
<dbReference type="Proteomes" id="UP001597478">
    <property type="component" value="Unassembled WGS sequence"/>
</dbReference>
<dbReference type="InterPro" id="IPR007887">
    <property type="entry name" value="MecA_N"/>
</dbReference>
<keyword evidence="5" id="KW-1185">Reference proteome</keyword>
<keyword evidence="1" id="KW-0472">Membrane</keyword>
<evidence type="ECO:0000256" key="1">
    <source>
        <dbReference type="SAM" id="Phobius"/>
    </source>
</evidence>
<dbReference type="Pfam" id="PF00905">
    <property type="entry name" value="Transpeptidase"/>
    <property type="match status" value="1"/>
</dbReference>
<protein>
    <submittedName>
        <fullName evidence="4">Penicillin-binding transpeptidase domain-containing protein</fullName>
    </submittedName>
</protein>
<dbReference type="RefSeq" id="WP_377388209.1">
    <property type="nucleotide sequence ID" value="NZ_JBHSAN010000010.1"/>
</dbReference>
<name>A0ABW5WE73_9PSEU</name>
<dbReference type="InterPro" id="IPR001460">
    <property type="entry name" value="PCN-bd_Tpept"/>
</dbReference>
<feature type="domain" description="NTF2-like N-terminal transpeptidase" evidence="3">
    <location>
        <begin position="44"/>
        <end position="153"/>
    </location>
</feature>
<keyword evidence="1" id="KW-0812">Transmembrane</keyword>
<evidence type="ECO:0000259" key="2">
    <source>
        <dbReference type="Pfam" id="PF00905"/>
    </source>
</evidence>
<comment type="caution">
    <text evidence="4">The sequence shown here is derived from an EMBL/GenBank/DDBJ whole genome shotgun (WGS) entry which is preliminary data.</text>
</comment>
<evidence type="ECO:0000313" key="4">
    <source>
        <dbReference type="EMBL" id="MFD2801501.1"/>
    </source>
</evidence>
<evidence type="ECO:0000313" key="5">
    <source>
        <dbReference type="Proteomes" id="UP001597478"/>
    </source>
</evidence>
<reference evidence="5" key="1">
    <citation type="journal article" date="2019" name="Int. J. Syst. Evol. Microbiol.">
        <title>The Global Catalogue of Microorganisms (GCM) 10K type strain sequencing project: providing services to taxonomists for standard genome sequencing and annotation.</title>
        <authorList>
            <consortium name="The Broad Institute Genomics Platform"/>
            <consortium name="The Broad Institute Genome Sequencing Center for Infectious Disease"/>
            <person name="Wu L."/>
            <person name="Ma J."/>
        </authorList>
    </citation>
    <scope>NUCLEOTIDE SEQUENCE [LARGE SCALE GENOMIC DNA]</scope>
    <source>
        <strain evidence="5">IBRC-M 10906</strain>
    </source>
</reference>
<dbReference type="Pfam" id="PF05223">
    <property type="entry name" value="MecA_N"/>
    <property type="match status" value="1"/>
</dbReference>
<dbReference type="EMBL" id="JBHUOF010000030">
    <property type="protein sequence ID" value="MFD2801501.1"/>
    <property type="molecule type" value="Genomic_DNA"/>
</dbReference>